<evidence type="ECO:0000256" key="2">
    <source>
        <dbReference type="ARBA" id="ARBA00022692"/>
    </source>
</evidence>
<feature type="transmembrane region" description="Helical" evidence="5">
    <location>
        <begin position="313"/>
        <end position="338"/>
    </location>
</feature>
<feature type="transmembrane region" description="Helical" evidence="5">
    <location>
        <begin position="385"/>
        <end position="405"/>
    </location>
</feature>
<evidence type="ECO:0000256" key="4">
    <source>
        <dbReference type="ARBA" id="ARBA00023136"/>
    </source>
</evidence>
<dbReference type="InterPro" id="IPR036259">
    <property type="entry name" value="MFS_trans_sf"/>
</dbReference>
<reference evidence="7 8" key="1">
    <citation type="submission" date="2018-06" db="EMBL/GenBank/DDBJ databases">
        <authorList>
            <consortium name="Pathogen Informatics"/>
            <person name="Doyle S."/>
        </authorList>
    </citation>
    <scope>NUCLEOTIDE SEQUENCE [LARGE SCALE GENOMIC DNA]</scope>
    <source>
        <strain evidence="7 8">NCTC11544</strain>
    </source>
</reference>
<accession>A0A380A897</accession>
<dbReference type="GO" id="GO:0035435">
    <property type="term" value="P:phosphate ion transmembrane transport"/>
    <property type="evidence" value="ECO:0007669"/>
    <property type="project" value="TreeGrafter"/>
</dbReference>
<dbReference type="InterPro" id="IPR011701">
    <property type="entry name" value="MFS"/>
</dbReference>
<dbReference type="CDD" id="cd06174">
    <property type="entry name" value="MFS"/>
    <property type="match status" value="1"/>
</dbReference>
<feature type="transmembrane region" description="Helical" evidence="5">
    <location>
        <begin position="247"/>
        <end position="267"/>
    </location>
</feature>
<dbReference type="GO" id="GO:0012505">
    <property type="term" value="C:endomembrane system"/>
    <property type="evidence" value="ECO:0007669"/>
    <property type="project" value="UniProtKB-SubCell"/>
</dbReference>
<name>A0A380A897_9GAMM</name>
<dbReference type="PANTHER" id="PTHR43826:SF3">
    <property type="entry name" value="GLUCOSE-6-PHOSPHATE EXCHANGER SLC37A4"/>
    <property type="match status" value="1"/>
</dbReference>
<feature type="transmembrane region" description="Helical" evidence="5">
    <location>
        <begin position="288"/>
        <end position="307"/>
    </location>
</feature>
<feature type="transmembrane region" description="Helical" evidence="5">
    <location>
        <begin position="220"/>
        <end position="241"/>
    </location>
</feature>
<feature type="transmembrane region" description="Helical" evidence="5">
    <location>
        <begin position="46"/>
        <end position="66"/>
    </location>
</feature>
<gene>
    <name evidence="7" type="primary">yihN</name>
    <name evidence="7" type="ORF">NCTC11544_03770</name>
</gene>
<keyword evidence="3 5" id="KW-1133">Transmembrane helix</keyword>
<feature type="transmembrane region" description="Helical" evidence="5">
    <location>
        <begin position="171"/>
        <end position="189"/>
    </location>
</feature>
<dbReference type="GO" id="GO:0016020">
    <property type="term" value="C:membrane"/>
    <property type="evidence" value="ECO:0007669"/>
    <property type="project" value="UniProtKB-ARBA"/>
</dbReference>
<feature type="transmembrane region" description="Helical" evidence="5">
    <location>
        <begin position="96"/>
        <end position="115"/>
    </location>
</feature>
<keyword evidence="4 5" id="KW-0472">Membrane</keyword>
<dbReference type="EMBL" id="UGYN01000002">
    <property type="protein sequence ID" value="SUI76146.1"/>
    <property type="molecule type" value="Genomic_DNA"/>
</dbReference>
<organism evidence="7 8">
    <name type="scientific">Serratia quinivorans</name>
    <dbReference type="NCBI Taxonomy" id="137545"/>
    <lineage>
        <taxon>Bacteria</taxon>
        <taxon>Pseudomonadati</taxon>
        <taxon>Pseudomonadota</taxon>
        <taxon>Gammaproteobacteria</taxon>
        <taxon>Enterobacterales</taxon>
        <taxon>Yersiniaceae</taxon>
        <taxon>Serratia</taxon>
    </lineage>
</organism>
<dbReference type="AlphaFoldDB" id="A0A380A897"/>
<evidence type="ECO:0000313" key="7">
    <source>
        <dbReference type="EMBL" id="SUI76146.1"/>
    </source>
</evidence>
<feature type="domain" description="Major facilitator superfamily (MFS) profile" evidence="6">
    <location>
        <begin position="1"/>
        <end position="409"/>
    </location>
</feature>
<dbReference type="RefSeq" id="WP_115184037.1">
    <property type="nucleotide sequence ID" value="NZ_CAMIRW010000008.1"/>
</dbReference>
<sequence length="421" mass="45586">MLTKKRWALFSLLVLCGGTIYKLPSLKDAFYVPMQEYFHLSNGEIGNAMSVNSIVTTIGFFLSIYFSDRLPRRFTMSFSLIATGLLGIYLSSMPGYWGILFVWALFGVTCDMLNWPVLLKSVSMLGDSTQQGRLFGFFETGRGVVDTVVAFSALALFTAFGSGYLGFKVGILFYSAIAIIVGIIILLVMKESPEEKTASKSEAPADKKPGMSSVLKNKTVWLIAFSVFCVYAVYCGLTFFIPFLSHVYALPIALVGAYGIINQYCLKMVGGPIGGLIADKVLKSPSKYLFYTFIISAIALALLILLPHEQMPVYLGMACTLGFGAVVFTQRAVFFAPIGEAGIDEEHTGAAMALGSFIGYAPAMFCFSLYGHILDAFPGLTGYKIVFGLMGMFACAGIIVSGLLVRNIRARGKLTPAVSAV</sequence>
<comment type="subcellular location">
    <subcellularLocation>
        <location evidence="1">Endomembrane system</location>
        <topology evidence="1">Multi-pass membrane protein</topology>
    </subcellularLocation>
</comment>
<protein>
    <submittedName>
        <fullName evidence="7">Inner membrane protein yihN</fullName>
    </submittedName>
</protein>
<evidence type="ECO:0000259" key="6">
    <source>
        <dbReference type="PROSITE" id="PS50850"/>
    </source>
</evidence>
<evidence type="ECO:0000256" key="1">
    <source>
        <dbReference type="ARBA" id="ARBA00004127"/>
    </source>
</evidence>
<dbReference type="Gene3D" id="1.20.1250.20">
    <property type="entry name" value="MFS general substrate transporter like domains"/>
    <property type="match status" value="2"/>
</dbReference>
<evidence type="ECO:0000256" key="3">
    <source>
        <dbReference type="ARBA" id="ARBA00022989"/>
    </source>
</evidence>
<feature type="transmembrane region" description="Helical" evidence="5">
    <location>
        <begin position="350"/>
        <end position="373"/>
    </location>
</feature>
<evidence type="ECO:0000313" key="8">
    <source>
        <dbReference type="Proteomes" id="UP000255529"/>
    </source>
</evidence>
<dbReference type="PANTHER" id="PTHR43826">
    <property type="entry name" value="GLUCOSE-6-PHOSPHATE EXCHANGER SLC37A4"/>
    <property type="match status" value="1"/>
</dbReference>
<keyword evidence="2 5" id="KW-0812">Transmembrane</keyword>
<dbReference type="InterPro" id="IPR020846">
    <property type="entry name" value="MFS_dom"/>
</dbReference>
<dbReference type="Pfam" id="PF07690">
    <property type="entry name" value="MFS_1"/>
    <property type="match status" value="1"/>
</dbReference>
<proteinExistence type="predicted"/>
<dbReference type="Proteomes" id="UP000255529">
    <property type="component" value="Unassembled WGS sequence"/>
</dbReference>
<feature type="transmembrane region" description="Helical" evidence="5">
    <location>
        <begin position="73"/>
        <end position="90"/>
    </location>
</feature>
<dbReference type="SUPFAM" id="SSF103473">
    <property type="entry name" value="MFS general substrate transporter"/>
    <property type="match status" value="1"/>
</dbReference>
<feature type="transmembrane region" description="Helical" evidence="5">
    <location>
        <begin position="143"/>
        <end position="165"/>
    </location>
</feature>
<evidence type="ECO:0000256" key="5">
    <source>
        <dbReference type="SAM" id="Phobius"/>
    </source>
</evidence>
<dbReference type="PROSITE" id="PS50850">
    <property type="entry name" value="MFS"/>
    <property type="match status" value="1"/>
</dbReference>
<dbReference type="GO" id="GO:0061513">
    <property type="term" value="F:glucose 6-phosphate:phosphate antiporter activity"/>
    <property type="evidence" value="ECO:0007669"/>
    <property type="project" value="TreeGrafter"/>
</dbReference>
<dbReference type="InterPro" id="IPR051337">
    <property type="entry name" value="OPA_Antiporter"/>
</dbReference>